<dbReference type="AlphaFoldDB" id="A0A4Z1E6D4"/>
<dbReference type="PANTHER" id="PTHR10655">
    <property type="entry name" value="LYSOPHOSPHOLIPASE-RELATED"/>
    <property type="match status" value="1"/>
</dbReference>
<organism evidence="4 5">
    <name type="scientific">Serinibacter arcticus</name>
    <dbReference type="NCBI Taxonomy" id="1655435"/>
    <lineage>
        <taxon>Bacteria</taxon>
        <taxon>Bacillati</taxon>
        <taxon>Actinomycetota</taxon>
        <taxon>Actinomycetes</taxon>
        <taxon>Micrococcales</taxon>
        <taxon>Beutenbergiaceae</taxon>
        <taxon>Serinibacter</taxon>
    </lineage>
</organism>
<dbReference type="Pfam" id="PF02230">
    <property type="entry name" value="Abhydrolase_2"/>
    <property type="match status" value="1"/>
</dbReference>
<dbReference type="Proteomes" id="UP000297318">
    <property type="component" value="Unassembled WGS sequence"/>
</dbReference>
<comment type="similarity">
    <text evidence="1">Belongs to the AB hydrolase superfamily. AB hydrolase 2 family.</text>
</comment>
<dbReference type="InterPro" id="IPR003140">
    <property type="entry name" value="PLipase/COase/thioEstase"/>
</dbReference>
<gene>
    <name evidence="4" type="ORF">SERN_0205</name>
</gene>
<evidence type="ECO:0000313" key="5">
    <source>
        <dbReference type="Proteomes" id="UP000297318"/>
    </source>
</evidence>
<evidence type="ECO:0000256" key="2">
    <source>
        <dbReference type="ARBA" id="ARBA00022801"/>
    </source>
</evidence>
<dbReference type="OrthoDB" id="9780848at2"/>
<dbReference type="Gene3D" id="3.40.50.1820">
    <property type="entry name" value="alpha/beta hydrolase"/>
    <property type="match status" value="1"/>
</dbReference>
<evidence type="ECO:0000259" key="3">
    <source>
        <dbReference type="Pfam" id="PF02230"/>
    </source>
</evidence>
<feature type="domain" description="Phospholipase/carboxylesterase/thioesterase" evidence="3">
    <location>
        <begin position="22"/>
        <end position="210"/>
    </location>
</feature>
<keyword evidence="2" id="KW-0378">Hydrolase</keyword>
<keyword evidence="5" id="KW-1185">Reference proteome</keyword>
<dbReference type="InterPro" id="IPR029058">
    <property type="entry name" value="AB_hydrolase_fold"/>
</dbReference>
<dbReference type="RefSeq" id="WP_135848285.1">
    <property type="nucleotide sequence ID" value="NZ_RHPJ01000001.1"/>
</dbReference>
<name>A0A4Z1E6D4_9MICO</name>
<reference evidence="4 5" key="1">
    <citation type="submission" date="2018-11" db="EMBL/GenBank/DDBJ databases">
        <title>Complete genome sequencing of the Actinobacteria Serinibacter sp. K3-2.</title>
        <authorList>
            <person name="Rakitin A.L."/>
            <person name="Beletsky A.V."/>
            <person name="Mardanov A.V."/>
            <person name="Ravin N.V."/>
            <person name="Gromova A.S."/>
            <person name="Filippova S.N."/>
            <person name="Gal'Chenko V.F."/>
        </authorList>
    </citation>
    <scope>NUCLEOTIDE SEQUENCE [LARGE SCALE GENOMIC DNA]</scope>
    <source>
        <strain evidence="4 5">K3-2</strain>
    </source>
</reference>
<dbReference type="PANTHER" id="PTHR10655:SF17">
    <property type="entry name" value="LYSOPHOSPHOLIPASE-LIKE PROTEIN 1"/>
    <property type="match status" value="1"/>
</dbReference>
<protein>
    <submittedName>
        <fullName evidence="4">Putative phospholipase/carboxylesterase</fullName>
    </submittedName>
</protein>
<dbReference type="GO" id="GO:0016787">
    <property type="term" value="F:hydrolase activity"/>
    <property type="evidence" value="ECO:0007669"/>
    <property type="project" value="UniProtKB-KW"/>
</dbReference>
<dbReference type="SUPFAM" id="SSF53474">
    <property type="entry name" value="alpha/beta-Hydrolases"/>
    <property type="match status" value="1"/>
</dbReference>
<dbReference type="EMBL" id="RHPJ01000001">
    <property type="protein sequence ID" value="TGO06013.1"/>
    <property type="molecule type" value="Genomic_DNA"/>
</dbReference>
<sequence>MTLEIDDTATVRVPAGSEKAAHDAAAPLLLILHGYGAHEGDLVPLLEHLGHDGDAAALRAPLPMDHGGWAWFPITTIGAPEVDAAQDAADAVLAWLDEHAADRPVVALGFSQGGAVALQAARTAPERFAALVVLSGFVVPTPHPGDAALAAAAPPSFFGHGDADAVIPPQVTALTSAWLTEHTTLTERRYAGLPHGVGGEEVADVRAFLAGR</sequence>
<proteinExistence type="inferred from homology"/>
<evidence type="ECO:0000313" key="4">
    <source>
        <dbReference type="EMBL" id="TGO06013.1"/>
    </source>
</evidence>
<evidence type="ECO:0000256" key="1">
    <source>
        <dbReference type="ARBA" id="ARBA00006499"/>
    </source>
</evidence>
<dbReference type="InterPro" id="IPR050565">
    <property type="entry name" value="LYPA1-2/EST-like"/>
</dbReference>
<accession>A0A4Z1E6D4</accession>
<comment type="caution">
    <text evidence="4">The sequence shown here is derived from an EMBL/GenBank/DDBJ whole genome shotgun (WGS) entry which is preliminary data.</text>
</comment>